<keyword evidence="3" id="KW-1185">Reference proteome</keyword>
<evidence type="ECO:0000256" key="1">
    <source>
        <dbReference type="SAM" id="MobiDB-lite"/>
    </source>
</evidence>
<sequence>MLGLVLKQFIVMCSTLQNKLYFFHFLVKEINMLMHDSMKQEEKAQKELILPIDFRCLDLRTEAPWLQLISTRFGAETSSIKSPRKTPPVSTVKSL</sequence>
<gene>
    <name evidence="2" type="ORF">OUZ56_001781</name>
</gene>
<reference evidence="2 3" key="1">
    <citation type="journal article" date="2023" name="Nucleic Acids Res.">
        <title>The hologenome of Daphnia magna reveals possible DNA methylation and microbiome-mediated evolution of the host genome.</title>
        <authorList>
            <person name="Chaturvedi A."/>
            <person name="Li X."/>
            <person name="Dhandapani V."/>
            <person name="Marshall H."/>
            <person name="Kissane S."/>
            <person name="Cuenca-Cambronero M."/>
            <person name="Asole G."/>
            <person name="Calvet F."/>
            <person name="Ruiz-Romero M."/>
            <person name="Marangio P."/>
            <person name="Guigo R."/>
            <person name="Rago D."/>
            <person name="Mirbahai L."/>
            <person name="Eastwood N."/>
            <person name="Colbourne J.K."/>
            <person name="Zhou J."/>
            <person name="Mallon E."/>
            <person name="Orsini L."/>
        </authorList>
    </citation>
    <scope>NUCLEOTIDE SEQUENCE [LARGE SCALE GENOMIC DNA]</scope>
    <source>
        <strain evidence="2">LRV0_1</strain>
    </source>
</reference>
<name>A0ABR0A3P7_9CRUS</name>
<organism evidence="2 3">
    <name type="scientific">Daphnia magna</name>
    <dbReference type="NCBI Taxonomy" id="35525"/>
    <lineage>
        <taxon>Eukaryota</taxon>
        <taxon>Metazoa</taxon>
        <taxon>Ecdysozoa</taxon>
        <taxon>Arthropoda</taxon>
        <taxon>Crustacea</taxon>
        <taxon>Branchiopoda</taxon>
        <taxon>Diplostraca</taxon>
        <taxon>Cladocera</taxon>
        <taxon>Anomopoda</taxon>
        <taxon>Daphniidae</taxon>
        <taxon>Daphnia</taxon>
    </lineage>
</organism>
<evidence type="ECO:0000313" key="3">
    <source>
        <dbReference type="Proteomes" id="UP001234178"/>
    </source>
</evidence>
<dbReference type="Proteomes" id="UP001234178">
    <property type="component" value="Unassembled WGS sequence"/>
</dbReference>
<dbReference type="EMBL" id="JAOYFB010000036">
    <property type="protein sequence ID" value="KAK4019774.1"/>
    <property type="molecule type" value="Genomic_DNA"/>
</dbReference>
<feature type="region of interest" description="Disordered" evidence="1">
    <location>
        <begin position="75"/>
        <end position="95"/>
    </location>
</feature>
<accession>A0ABR0A3P7</accession>
<evidence type="ECO:0000313" key="2">
    <source>
        <dbReference type="EMBL" id="KAK4019774.1"/>
    </source>
</evidence>
<comment type="caution">
    <text evidence="2">The sequence shown here is derived from an EMBL/GenBank/DDBJ whole genome shotgun (WGS) entry which is preliminary data.</text>
</comment>
<proteinExistence type="predicted"/>
<protein>
    <submittedName>
        <fullName evidence="2">Uncharacterized protein</fullName>
    </submittedName>
</protein>